<protein>
    <submittedName>
        <fullName evidence="1">Uncharacterized protein</fullName>
    </submittedName>
</protein>
<gene>
    <name evidence="1" type="ORF">GCM10007977_025410</name>
</gene>
<keyword evidence="2" id="KW-1185">Reference proteome</keyword>
<name>A0A917THR6_9ACTN</name>
<evidence type="ECO:0000313" key="1">
    <source>
        <dbReference type="EMBL" id="GGM23113.1"/>
    </source>
</evidence>
<comment type="caution">
    <text evidence="1">The sequence shown here is derived from an EMBL/GenBank/DDBJ whole genome shotgun (WGS) entry which is preliminary data.</text>
</comment>
<reference evidence="1" key="1">
    <citation type="journal article" date="2014" name="Int. J. Syst. Evol. Microbiol.">
        <title>Complete genome sequence of Corynebacterium casei LMG S-19264T (=DSM 44701T), isolated from a smear-ripened cheese.</title>
        <authorList>
            <consortium name="US DOE Joint Genome Institute (JGI-PGF)"/>
            <person name="Walter F."/>
            <person name="Albersmeier A."/>
            <person name="Kalinowski J."/>
            <person name="Ruckert C."/>
        </authorList>
    </citation>
    <scope>NUCLEOTIDE SEQUENCE</scope>
    <source>
        <strain evidence="1">JCM 19831</strain>
    </source>
</reference>
<dbReference type="RefSeq" id="WP_190249986.1">
    <property type="nucleotide sequence ID" value="NZ_BMPI01000010.1"/>
</dbReference>
<dbReference type="AlphaFoldDB" id="A0A917THR6"/>
<sequence>MQQLAAIPIVRRGYDLGRGDADVWHETDRVAELVRGWIAGELTRGELSRGLLRLASGRHELSEGFREIRSSISAALRTERQWQRPPANDTSAPA</sequence>
<evidence type="ECO:0000313" key="2">
    <source>
        <dbReference type="Proteomes" id="UP000642070"/>
    </source>
</evidence>
<organism evidence="1 2">
    <name type="scientific">Dactylosporangium sucinum</name>
    <dbReference type="NCBI Taxonomy" id="1424081"/>
    <lineage>
        <taxon>Bacteria</taxon>
        <taxon>Bacillati</taxon>
        <taxon>Actinomycetota</taxon>
        <taxon>Actinomycetes</taxon>
        <taxon>Micromonosporales</taxon>
        <taxon>Micromonosporaceae</taxon>
        <taxon>Dactylosporangium</taxon>
    </lineage>
</organism>
<proteinExistence type="predicted"/>
<dbReference type="Proteomes" id="UP000642070">
    <property type="component" value="Unassembled WGS sequence"/>
</dbReference>
<dbReference type="EMBL" id="BMPI01000010">
    <property type="protein sequence ID" value="GGM23113.1"/>
    <property type="molecule type" value="Genomic_DNA"/>
</dbReference>
<reference evidence="1" key="2">
    <citation type="submission" date="2020-09" db="EMBL/GenBank/DDBJ databases">
        <authorList>
            <person name="Sun Q."/>
            <person name="Ohkuma M."/>
        </authorList>
    </citation>
    <scope>NUCLEOTIDE SEQUENCE</scope>
    <source>
        <strain evidence="1">JCM 19831</strain>
    </source>
</reference>
<accession>A0A917THR6</accession>